<dbReference type="EMBL" id="FQ859183">
    <property type="protein sequence ID" value="CCB70364.1"/>
    <property type="molecule type" value="Genomic_DNA"/>
</dbReference>
<reference evidence="1 2" key="1">
    <citation type="journal article" date="2011" name="Appl. Environ. Microbiol.">
        <title>Complete genome sequence of the fish pathogen Flavobacterium branchiophilum.</title>
        <authorList>
            <consortium name="1:IP"/>
            <consortium name="Microbial Evolutionary Genomics,F-75015 Paris"/>
            <consortium name="France 2:CNRS"/>
            <consortium name="URA2171"/>
            <consortium name="F-75015 Paris,France 3:Unite de Virologie et Immunologie Mol."/>
            <consortium name="INRA,78352 Jouy en Josas Cedex"/>
            <consortium name="France. 4:Unite de Mathemathique"/>
            <consortium name="Informatique et Genome,INRA"/>
            <consortium name="78352 Jouy en Josas Cedex"/>
            <consortium name="France. 5:CEA/Genoscope"/>
            <consortium name="Evry"/>
            <consortium name="France"/>
            <person name="Touchon M."/>
            <person name="Barbier P."/>
            <person name="Bernardet J.F."/>
            <person name="Loux V."/>
            <person name="Vacherie B."/>
            <person name="Barbe V."/>
            <person name="Rocha E.P."/>
            <person name="Duchaud E."/>
        </authorList>
    </citation>
    <scope>NUCLEOTIDE SEQUENCE [LARGE SCALE GENOMIC DNA]</scope>
    <source>
        <strain evidence="1 2">FL-15</strain>
    </source>
</reference>
<dbReference type="AlphaFoldDB" id="G2Z323"/>
<dbReference type="eggNOG" id="COG4198">
    <property type="taxonomic scope" value="Bacteria"/>
</dbReference>
<gene>
    <name evidence="1" type="ordered locus">FBFL15_2353</name>
</gene>
<dbReference type="Gene3D" id="1.25.40.390">
    <property type="match status" value="1"/>
</dbReference>
<evidence type="ECO:0000313" key="1">
    <source>
        <dbReference type="EMBL" id="CCB70364.1"/>
    </source>
</evidence>
<organism evidence="1 2">
    <name type="scientific">Flavobacterium branchiophilum (strain FL-15)</name>
    <dbReference type="NCBI Taxonomy" id="1034807"/>
    <lineage>
        <taxon>Bacteria</taxon>
        <taxon>Pseudomonadati</taxon>
        <taxon>Bacteroidota</taxon>
        <taxon>Flavobacteriia</taxon>
        <taxon>Flavobacteriales</taxon>
        <taxon>Flavobacteriaceae</taxon>
        <taxon>Flavobacterium</taxon>
    </lineage>
</organism>
<accession>G2Z323</accession>
<name>G2Z323_FLABF</name>
<dbReference type="SUPFAM" id="SSF48452">
    <property type="entry name" value="TPR-like"/>
    <property type="match status" value="1"/>
</dbReference>
<keyword evidence="2" id="KW-1185">Reference proteome</keyword>
<dbReference type="InterPro" id="IPR041662">
    <property type="entry name" value="SusD-like_2"/>
</dbReference>
<dbReference type="InterPro" id="IPR011990">
    <property type="entry name" value="TPR-like_helical_dom_sf"/>
</dbReference>
<dbReference type="PROSITE" id="PS51257">
    <property type="entry name" value="PROKAR_LIPOPROTEIN"/>
    <property type="match status" value="1"/>
</dbReference>
<dbReference type="Proteomes" id="UP000009186">
    <property type="component" value="Chromosome"/>
</dbReference>
<dbReference type="HOGENOM" id="CLU_025928_1_0_10"/>
<dbReference type="Pfam" id="PF12771">
    <property type="entry name" value="SusD-like_2"/>
    <property type="match status" value="1"/>
</dbReference>
<keyword evidence="1" id="KW-0449">Lipoprotein</keyword>
<dbReference type="RefSeq" id="WP_014084824.1">
    <property type="nucleotide sequence ID" value="NC_016001.1"/>
</dbReference>
<protein>
    <submittedName>
        <fullName evidence="1">Probable lipoprotein</fullName>
    </submittedName>
</protein>
<dbReference type="STRING" id="1034807.FBFL15_2353"/>
<dbReference type="KEGG" id="fbr:FBFL15_2353"/>
<sequence>MKKIFLSLIAVTTLFSCENYLDQPNKDFSNNPLIDKINPAQRLATAQLNLLNTEVISMNSYGNKMSYTYGLNSGFTSSDVAYNFNFTSGSYDFLWEDTFLYTDNMQDIIDDEVKYPNYTNYFAIAKIMKVQGMEKIINLYGDAPYSQAFNTAISQPAYDDDKAIYKNLLLLLDDARTQISNATSDAVTPHGEDIVFNGDMNKWIKYANTIELRMLLKLSNTTDATLIALRNARFAALDLNFIDSDVTYNPGFTGATSAQSNPMFRVYGTNVAQTAWTSSNRANAAGDFIAKVLNGTMSSTDLVTTGVVDPRRSRMFSLVGGVVSGAVQGTETSVAKSRLHNFIHGYWGAATSDLYANGTRRNAYAMLAAESYFLQAEAVQRGYISGNAQTLFNQGITASFTFYSTGFGDFTLSALNAASYIATTNSKQGLGWSGSTDKINAIMTQKWLALSQWTGIEPYFDHLRTGYPKFPVPQGVSQTKRPNRLIYPTSEYSSNSTNVPTVLQSDLFTVNSKTPFYLQ</sequence>
<proteinExistence type="predicted"/>
<evidence type="ECO:0000313" key="2">
    <source>
        <dbReference type="Proteomes" id="UP000009186"/>
    </source>
</evidence>